<dbReference type="EMBL" id="CAJNOQ010024772">
    <property type="protein sequence ID" value="CAF1530884.1"/>
    <property type="molecule type" value="Genomic_DNA"/>
</dbReference>
<dbReference type="Proteomes" id="UP000677228">
    <property type="component" value="Unassembled WGS sequence"/>
</dbReference>
<keyword evidence="6" id="KW-1185">Reference proteome</keyword>
<dbReference type="InterPro" id="IPR032675">
    <property type="entry name" value="LRR_dom_sf"/>
</dbReference>
<accession>A0A815VIF8</accession>
<dbReference type="Proteomes" id="UP000663829">
    <property type="component" value="Unassembled WGS sequence"/>
</dbReference>
<dbReference type="Pfam" id="PF13516">
    <property type="entry name" value="LRR_6"/>
    <property type="match status" value="2"/>
</dbReference>
<dbReference type="AlphaFoldDB" id="A0A815VIF8"/>
<dbReference type="InterPro" id="IPR052201">
    <property type="entry name" value="LRR-containing_regulator"/>
</dbReference>
<dbReference type="Gene3D" id="3.80.10.10">
    <property type="entry name" value="Ribonuclease Inhibitor"/>
    <property type="match status" value="1"/>
</dbReference>
<proteinExistence type="predicted"/>
<dbReference type="SUPFAM" id="SSF52047">
    <property type="entry name" value="RNI-like"/>
    <property type="match status" value="1"/>
</dbReference>
<keyword evidence="1" id="KW-0677">Repeat</keyword>
<evidence type="ECO:0000313" key="3">
    <source>
        <dbReference type="EMBL" id="CAF1530884.1"/>
    </source>
</evidence>
<dbReference type="SMART" id="SM00368">
    <property type="entry name" value="LRR_RI"/>
    <property type="match status" value="2"/>
</dbReference>
<protein>
    <submittedName>
        <fullName evidence="3">Uncharacterized protein</fullName>
    </submittedName>
</protein>
<comment type="caution">
    <text evidence="3">The sequence shown here is derived from an EMBL/GenBank/DDBJ whole genome shotgun (WGS) entry which is preliminary data.</text>
</comment>
<feature type="non-terminal residue" evidence="3">
    <location>
        <position position="1"/>
    </location>
</feature>
<organism evidence="3 6">
    <name type="scientific">Didymodactylos carnosus</name>
    <dbReference type="NCBI Taxonomy" id="1234261"/>
    <lineage>
        <taxon>Eukaryota</taxon>
        <taxon>Metazoa</taxon>
        <taxon>Spiralia</taxon>
        <taxon>Gnathifera</taxon>
        <taxon>Rotifera</taxon>
        <taxon>Eurotatoria</taxon>
        <taxon>Bdelloidea</taxon>
        <taxon>Philodinida</taxon>
        <taxon>Philodinidae</taxon>
        <taxon>Didymodactylos</taxon>
    </lineage>
</organism>
<evidence type="ECO:0000313" key="6">
    <source>
        <dbReference type="Proteomes" id="UP000663829"/>
    </source>
</evidence>
<dbReference type="EMBL" id="CAJOBC010090355">
    <property type="protein sequence ID" value="CAF4390145.1"/>
    <property type="molecule type" value="Genomic_DNA"/>
</dbReference>
<evidence type="ECO:0000313" key="4">
    <source>
        <dbReference type="EMBL" id="CAF4148297.1"/>
    </source>
</evidence>
<sequence length="161" mass="17576">DDDFEMITSELKKNDANVKALYTANNSQLTVRSAPYLSEMIEATTKLVKISFDEKSIDDTWAIQIALAMKVNRSVKTLWLHHCRIKDEGAKALGEALAINHTLTDLGLNFNPIHSGGAAALAMGLQQNATLTFLNMRGLSKTSEGAKALLNAKSGILRIDF</sequence>
<dbReference type="InterPro" id="IPR001611">
    <property type="entry name" value="Leu-rich_rpt"/>
</dbReference>
<gene>
    <name evidence="3" type="ORF">GPM918_LOCUS38043</name>
    <name evidence="2" type="ORF">OVA965_LOCUS30163</name>
    <name evidence="5" type="ORF">SRO942_LOCUS38838</name>
    <name evidence="4" type="ORF">TMI583_LOCUS30957</name>
</gene>
<evidence type="ECO:0000256" key="1">
    <source>
        <dbReference type="ARBA" id="ARBA00022737"/>
    </source>
</evidence>
<dbReference type="Proteomes" id="UP000681722">
    <property type="component" value="Unassembled WGS sequence"/>
</dbReference>
<evidence type="ECO:0000313" key="5">
    <source>
        <dbReference type="EMBL" id="CAF4390145.1"/>
    </source>
</evidence>
<evidence type="ECO:0000313" key="2">
    <source>
        <dbReference type="EMBL" id="CAF1337046.1"/>
    </source>
</evidence>
<name>A0A815VIF8_9BILA</name>
<dbReference type="EMBL" id="CAJNOK010021747">
    <property type="protein sequence ID" value="CAF1337046.1"/>
    <property type="molecule type" value="Genomic_DNA"/>
</dbReference>
<dbReference type="PANTHER" id="PTHR24111">
    <property type="entry name" value="LEUCINE-RICH REPEAT-CONTAINING PROTEIN 34"/>
    <property type="match status" value="1"/>
</dbReference>
<dbReference type="Proteomes" id="UP000682733">
    <property type="component" value="Unassembled WGS sequence"/>
</dbReference>
<dbReference type="OrthoDB" id="78308at2759"/>
<dbReference type="EMBL" id="CAJOBA010043369">
    <property type="protein sequence ID" value="CAF4148297.1"/>
    <property type="molecule type" value="Genomic_DNA"/>
</dbReference>
<reference evidence="3" key="1">
    <citation type="submission" date="2021-02" db="EMBL/GenBank/DDBJ databases">
        <authorList>
            <person name="Nowell W R."/>
        </authorList>
    </citation>
    <scope>NUCLEOTIDE SEQUENCE</scope>
</reference>
<dbReference type="PANTHER" id="PTHR24111:SF0">
    <property type="entry name" value="LEUCINE-RICH REPEAT-CONTAINING PROTEIN"/>
    <property type="match status" value="1"/>
</dbReference>